<comment type="subcellular location">
    <subcellularLocation>
        <location evidence="1">Membrane</location>
        <topology evidence="1">Multi-pass membrane protein</topology>
    </subcellularLocation>
</comment>
<evidence type="ECO:0000313" key="6">
    <source>
        <dbReference type="EMBL" id="SFR42232.1"/>
    </source>
</evidence>
<evidence type="ECO:0000256" key="5">
    <source>
        <dbReference type="SAM" id="Phobius"/>
    </source>
</evidence>
<dbReference type="STRING" id="555875.SAMN04488124_1125"/>
<keyword evidence="7" id="KW-1185">Reference proteome</keyword>
<dbReference type="AlphaFoldDB" id="A0A1I6GJ54"/>
<dbReference type="InterPro" id="IPR032808">
    <property type="entry name" value="DoxX"/>
</dbReference>
<reference evidence="7" key="1">
    <citation type="submission" date="2016-10" db="EMBL/GenBank/DDBJ databases">
        <authorList>
            <person name="Varghese N."/>
            <person name="Submissions S."/>
        </authorList>
    </citation>
    <scope>NUCLEOTIDE SEQUENCE [LARGE SCALE GENOMIC DNA]</scope>
    <source>
        <strain evidence="7">CGMCC 1.8711</strain>
    </source>
</reference>
<evidence type="ECO:0000313" key="7">
    <source>
        <dbReference type="Proteomes" id="UP000243250"/>
    </source>
</evidence>
<feature type="transmembrane region" description="Helical" evidence="5">
    <location>
        <begin position="58"/>
        <end position="78"/>
    </location>
</feature>
<feature type="transmembrane region" description="Helical" evidence="5">
    <location>
        <begin position="118"/>
        <end position="139"/>
    </location>
</feature>
<keyword evidence="4 5" id="KW-0472">Membrane</keyword>
<evidence type="ECO:0000256" key="3">
    <source>
        <dbReference type="ARBA" id="ARBA00022989"/>
    </source>
</evidence>
<dbReference type="Pfam" id="PF07681">
    <property type="entry name" value="DoxX"/>
    <property type="match status" value="1"/>
</dbReference>
<dbReference type="RefSeq" id="WP_089877711.1">
    <property type="nucleotide sequence ID" value="NZ_FOYS01000002.1"/>
</dbReference>
<proteinExistence type="predicted"/>
<dbReference type="OrthoDB" id="340328at2157"/>
<feature type="transmembrane region" description="Helical" evidence="5">
    <location>
        <begin position="19"/>
        <end position="37"/>
    </location>
</feature>
<accession>A0A1I6GJ54</accession>
<keyword evidence="3 5" id="KW-1133">Transmembrane helix</keyword>
<protein>
    <submittedName>
        <fullName evidence="6">Uncharacterized membrane protein YphA, DoxX/SURF4 family</fullName>
    </submittedName>
</protein>
<dbReference type="GO" id="GO:0016020">
    <property type="term" value="C:membrane"/>
    <property type="evidence" value="ECO:0007669"/>
    <property type="project" value="UniProtKB-SubCell"/>
</dbReference>
<evidence type="ECO:0000256" key="1">
    <source>
        <dbReference type="ARBA" id="ARBA00004141"/>
    </source>
</evidence>
<sequence length="147" mass="15240">MIPTFGPILLQFEGPGAELAFLAGRLAFGLVVAFMGLNHLLNVDDMAGYGQAKGLPAARFMVVASGVTLVLGGLGVATGVFPTLAAGAVAAFLVVATPTFHDFWAVPEDRKQAEMTDFLKNVTMLGAALVFLALSNTAWPYALGIGL</sequence>
<dbReference type="EMBL" id="FOYS01000002">
    <property type="protein sequence ID" value="SFR42232.1"/>
    <property type="molecule type" value="Genomic_DNA"/>
</dbReference>
<organism evidence="6 7">
    <name type="scientific">Halogeometricum limi</name>
    <dbReference type="NCBI Taxonomy" id="555875"/>
    <lineage>
        <taxon>Archaea</taxon>
        <taxon>Methanobacteriati</taxon>
        <taxon>Methanobacteriota</taxon>
        <taxon>Stenosarchaea group</taxon>
        <taxon>Halobacteria</taxon>
        <taxon>Halobacteriales</taxon>
        <taxon>Haloferacaceae</taxon>
        <taxon>Halogeometricum</taxon>
    </lineage>
</organism>
<dbReference type="Proteomes" id="UP000243250">
    <property type="component" value="Unassembled WGS sequence"/>
</dbReference>
<evidence type="ECO:0000256" key="4">
    <source>
        <dbReference type="ARBA" id="ARBA00023136"/>
    </source>
</evidence>
<name>A0A1I6GJ54_9EURY</name>
<feature type="transmembrane region" description="Helical" evidence="5">
    <location>
        <begin position="84"/>
        <end position="106"/>
    </location>
</feature>
<evidence type="ECO:0000256" key="2">
    <source>
        <dbReference type="ARBA" id="ARBA00022692"/>
    </source>
</evidence>
<keyword evidence="2 5" id="KW-0812">Transmembrane</keyword>
<gene>
    <name evidence="6" type="ORF">SAMN04488124_1125</name>
</gene>